<dbReference type="Proteomes" id="UP000624244">
    <property type="component" value="Unassembled WGS sequence"/>
</dbReference>
<organism evidence="1 2">
    <name type="scientific">Cochliobolus sativus</name>
    <name type="common">Common root rot and spot blotch fungus</name>
    <name type="synonym">Bipolaris sorokiniana</name>
    <dbReference type="NCBI Taxonomy" id="45130"/>
    <lineage>
        <taxon>Eukaryota</taxon>
        <taxon>Fungi</taxon>
        <taxon>Dikarya</taxon>
        <taxon>Ascomycota</taxon>
        <taxon>Pezizomycotina</taxon>
        <taxon>Dothideomycetes</taxon>
        <taxon>Pleosporomycetidae</taxon>
        <taxon>Pleosporales</taxon>
        <taxon>Pleosporineae</taxon>
        <taxon>Pleosporaceae</taxon>
        <taxon>Bipolaris</taxon>
    </lineage>
</organism>
<reference evidence="1" key="1">
    <citation type="submission" date="2019-11" db="EMBL/GenBank/DDBJ databases">
        <title>Bipolaris sorokiniana Genome sequencing.</title>
        <authorList>
            <person name="Wang H."/>
        </authorList>
    </citation>
    <scope>NUCLEOTIDE SEQUENCE</scope>
</reference>
<gene>
    <name evidence="1" type="ORF">GGP41_000968</name>
</gene>
<evidence type="ECO:0000313" key="1">
    <source>
        <dbReference type="EMBL" id="KAF5852214.1"/>
    </source>
</evidence>
<sequence length="142" mass="15772">MVLHIAWIRRMGFVAWNKRLVAIKTMVSQSSRFYKIDQLNEAGPASYLSPCSDPGLSWITNRIGDSTYQSNAVSMISANNQKLKLKNNINKTRVPGPSPDLSLLYTYDCELPTVAPGGNCNIPAFIRCAISMLIFPRSFSKA</sequence>
<dbReference type="AlphaFoldDB" id="A0A8H5ZQ20"/>
<protein>
    <submittedName>
        <fullName evidence="1">Uncharacterized protein</fullName>
    </submittedName>
</protein>
<accession>A0A8H5ZQ20</accession>
<name>A0A8H5ZQ20_COCSA</name>
<comment type="caution">
    <text evidence="1">The sequence shown here is derived from an EMBL/GenBank/DDBJ whole genome shotgun (WGS) entry which is preliminary data.</text>
</comment>
<evidence type="ECO:0000313" key="2">
    <source>
        <dbReference type="Proteomes" id="UP000624244"/>
    </source>
</evidence>
<proteinExistence type="predicted"/>
<dbReference type="EMBL" id="WNKQ01000004">
    <property type="protein sequence ID" value="KAF5852214.1"/>
    <property type="molecule type" value="Genomic_DNA"/>
</dbReference>